<evidence type="ECO:0000256" key="1">
    <source>
        <dbReference type="SAM" id="MobiDB-lite"/>
    </source>
</evidence>
<evidence type="ECO:0000313" key="3">
    <source>
        <dbReference type="Proteomes" id="UP001551658"/>
    </source>
</evidence>
<evidence type="ECO:0000313" key="2">
    <source>
        <dbReference type="EMBL" id="MEV0367539.1"/>
    </source>
</evidence>
<gene>
    <name evidence="2" type="ORF">AB0H72_33120</name>
</gene>
<protein>
    <submittedName>
        <fullName evidence="2">Uncharacterized protein</fullName>
    </submittedName>
</protein>
<feature type="region of interest" description="Disordered" evidence="1">
    <location>
        <begin position="29"/>
        <end position="49"/>
    </location>
</feature>
<keyword evidence="3" id="KW-1185">Reference proteome</keyword>
<name>A0ABV3FIK4_9NOCA</name>
<sequence>MSAEQIQAEATCGAEFDFFLHVVTICARPAGHRGPHHPTALAGDEEVSE</sequence>
<dbReference type="EMBL" id="JBFAIH010000031">
    <property type="protein sequence ID" value="MEV0367539.1"/>
    <property type="molecule type" value="Genomic_DNA"/>
</dbReference>
<proteinExistence type="predicted"/>
<comment type="caution">
    <text evidence="2">The sequence shown here is derived from an EMBL/GenBank/DDBJ whole genome shotgun (WGS) entry which is preliminary data.</text>
</comment>
<dbReference type="Proteomes" id="UP001551658">
    <property type="component" value="Unassembled WGS sequence"/>
</dbReference>
<organism evidence="2 3">
    <name type="scientific">Nocardia fusca</name>
    <dbReference type="NCBI Taxonomy" id="941183"/>
    <lineage>
        <taxon>Bacteria</taxon>
        <taxon>Bacillati</taxon>
        <taxon>Actinomycetota</taxon>
        <taxon>Actinomycetes</taxon>
        <taxon>Mycobacteriales</taxon>
        <taxon>Nocardiaceae</taxon>
        <taxon>Nocardia</taxon>
    </lineage>
</organism>
<dbReference type="RefSeq" id="WP_357987257.1">
    <property type="nucleotide sequence ID" value="NZ_JBFAIH010000031.1"/>
</dbReference>
<accession>A0ABV3FIK4</accession>
<reference evidence="2 3" key="1">
    <citation type="submission" date="2024-06" db="EMBL/GenBank/DDBJ databases">
        <title>The Natural Products Discovery Center: Release of the First 8490 Sequenced Strains for Exploring Actinobacteria Biosynthetic Diversity.</title>
        <authorList>
            <person name="Kalkreuter E."/>
            <person name="Kautsar S.A."/>
            <person name="Yang D."/>
            <person name="Bader C.D."/>
            <person name="Teijaro C.N."/>
            <person name="Fluegel L."/>
            <person name="Davis C.M."/>
            <person name="Simpson J.R."/>
            <person name="Lauterbach L."/>
            <person name="Steele A.D."/>
            <person name="Gui C."/>
            <person name="Meng S."/>
            <person name="Li G."/>
            <person name="Viehrig K."/>
            <person name="Ye F."/>
            <person name="Su P."/>
            <person name="Kiefer A.F."/>
            <person name="Nichols A."/>
            <person name="Cepeda A.J."/>
            <person name="Yan W."/>
            <person name="Fan B."/>
            <person name="Jiang Y."/>
            <person name="Adhikari A."/>
            <person name="Zheng C.-J."/>
            <person name="Schuster L."/>
            <person name="Cowan T.M."/>
            <person name="Smanski M.J."/>
            <person name="Chevrette M.G."/>
            <person name="De Carvalho L.P.S."/>
            <person name="Shen B."/>
        </authorList>
    </citation>
    <scope>NUCLEOTIDE SEQUENCE [LARGE SCALE GENOMIC DNA]</scope>
    <source>
        <strain evidence="2 3">NPDC050671</strain>
    </source>
</reference>